<feature type="coiled-coil region" evidence="10">
    <location>
        <begin position="220"/>
        <end position="275"/>
    </location>
</feature>
<keyword evidence="13" id="KW-1185">Reference proteome</keyword>
<sequence>MSEGHIEEQFQDLRRILLLTVYKNTLNQLVLQQRSQRLNARKPLSLPASLRRRRSSSMGEQEKPERILITGKVLPRLESLLGEPENDADLLDEDVLNALKFERDMDALRAIFEVAMNDPELAEKNVIEGEELETVEQETKKETVLSQEQSVWQSEDMDKLREGKDNISQDYDDMAIMNLQINKVQFTFEDEKVLDTKPPLAKGNSICPKKQAIAALGGNKSEESQAAQQLQESKDELKKLKENLETEKRDTKDKLQDLEERIAETKYKLRCVSRVNDLEYSLVQRWEEGRLAQGTIWGENAERAYLRDILDIKQKLAREERVSAELRAFRQREILELQARIKEWQERYVSEIRRVDREAESWELRILEQKKLLQRHREIYEERMTYVQEYRAQKEEEQRLLDLQIHRIECAVRLQAWWRGTMVRRGLGPSGFLPSALPLEHADDGDENDDEDDDDAAVDGYDELVAATARRP</sequence>
<comment type="caution">
    <text evidence="12">The sequence shown here is derived from an EMBL/GenBank/DDBJ whole genome shotgun (WGS) entry which is preliminary data.</text>
</comment>
<evidence type="ECO:0000256" key="3">
    <source>
        <dbReference type="ARBA" id="ARBA00013738"/>
    </source>
</evidence>
<protein>
    <recommendedName>
        <fullName evidence="3">Dynein regulatory complex protein 9</fullName>
    </recommendedName>
    <alternativeName>
        <fullName evidence="9">IQ domain-containing protein G</fullName>
    </alternativeName>
</protein>
<evidence type="ECO:0000256" key="7">
    <source>
        <dbReference type="ARBA" id="ARBA00023212"/>
    </source>
</evidence>
<keyword evidence="10" id="KW-0175">Coiled coil</keyword>
<keyword evidence="8" id="KW-0966">Cell projection</keyword>
<evidence type="ECO:0000256" key="6">
    <source>
        <dbReference type="ARBA" id="ARBA00023069"/>
    </source>
</evidence>
<feature type="coiled-coil region" evidence="10">
    <location>
        <begin position="327"/>
        <end position="354"/>
    </location>
</feature>
<feature type="region of interest" description="Disordered" evidence="11">
    <location>
        <begin position="42"/>
        <end position="63"/>
    </location>
</feature>
<dbReference type="PANTHER" id="PTHR14871">
    <property type="entry name" value="DYNEIN REGULATORY COMPLEX PROTEIN 9"/>
    <property type="match status" value="1"/>
</dbReference>
<proteinExistence type="inferred from homology"/>
<evidence type="ECO:0000256" key="9">
    <source>
        <dbReference type="ARBA" id="ARBA00032183"/>
    </source>
</evidence>
<feature type="compositionally biased region" description="Acidic residues" evidence="11">
    <location>
        <begin position="443"/>
        <end position="462"/>
    </location>
</feature>
<dbReference type="EMBL" id="JAMKOV010000001">
    <property type="protein sequence ID" value="KAI8044323.1"/>
    <property type="molecule type" value="Genomic_DNA"/>
</dbReference>
<keyword evidence="5" id="KW-0282">Flagellum</keyword>
<evidence type="ECO:0000256" key="5">
    <source>
        <dbReference type="ARBA" id="ARBA00022846"/>
    </source>
</evidence>
<dbReference type="InterPro" id="IPR042618">
    <property type="entry name" value="IQCG"/>
</dbReference>
<dbReference type="CDD" id="cd23766">
    <property type="entry name" value="IQCG"/>
    <property type="match status" value="1"/>
</dbReference>
<organism evidence="12 13">
    <name type="scientific">Drosophila gunungcola</name>
    <name type="common">fruit fly</name>
    <dbReference type="NCBI Taxonomy" id="103775"/>
    <lineage>
        <taxon>Eukaryota</taxon>
        <taxon>Metazoa</taxon>
        <taxon>Ecdysozoa</taxon>
        <taxon>Arthropoda</taxon>
        <taxon>Hexapoda</taxon>
        <taxon>Insecta</taxon>
        <taxon>Pterygota</taxon>
        <taxon>Neoptera</taxon>
        <taxon>Endopterygota</taxon>
        <taxon>Diptera</taxon>
        <taxon>Brachycera</taxon>
        <taxon>Muscomorpha</taxon>
        <taxon>Ephydroidea</taxon>
        <taxon>Drosophilidae</taxon>
        <taxon>Drosophila</taxon>
        <taxon>Sophophora</taxon>
    </lineage>
</organism>
<dbReference type="AlphaFoldDB" id="A0A9P9YWU1"/>
<evidence type="ECO:0000256" key="8">
    <source>
        <dbReference type="ARBA" id="ARBA00023273"/>
    </source>
</evidence>
<keyword evidence="7" id="KW-0206">Cytoskeleton</keyword>
<keyword evidence="4" id="KW-0963">Cytoplasm</keyword>
<dbReference type="GO" id="GO:0005737">
    <property type="term" value="C:cytoplasm"/>
    <property type="evidence" value="ECO:0007669"/>
    <property type="project" value="TreeGrafter"/>
</dbReference>
<evidence type="ECO:0000313" key="13">
    <source>
        <dbReference type="Proteomes" id="UP001059596"/>
    </source>
</evidence>
<evidence type="ECO:0000256" key="4">
    <source>
        <dbReference type="ARBA" id="ARBA00022490"/>
    </source>
</evidence>
<evidence type="ECO:0000256" key="1">
    <source>
        <dbReference type="ARBA" id="ARBA00004611"/>
    </source>
</evidence>
<dbReference type="GO" id="GO:0044782">
    <property type="term" value="P:cilium organization"/>
    <property type="evidence" value="ECO:0007669"/>
    <property type="project" value="TreeGrafter"/>
</dbReference>
<name>A0A9P9YWU1_9MUSC</name>
<dbReference type="Pfam" id="PF00612">
    <property type="entry name" value="IQ"/>
    <property type="match status" value="1"/>
</dbReference>
<comment type="similarity">
    <text evidence="2">Belongs to the DRC9 family.</text>
</comment>
<dbReference type="Proteomes" id="UP001059596">
    <property type="component" value="Chromosome 3R"/>
</dbReference>
<gene>
    <name evidence="12" type="ORF">M5D96_000477</name>
</gene>
<accession>A0A9P9YWU1</accession>
<keyword evidence="6" id="KW-0969">Cilium</keyword>
<comment type="subcellular location">
    <subcellularLocation>
        <location evidence="1">Cytoplasm</location>
        <location evidence="1">Cytoskeleton</location>
        <location evidence="1">Flagellum axoneme</location>
    </subcellularLocation>
</comment>
<evidence type="ECO:0000256" key="10">
    <source>
        <dbReference type="SAM" id="Coils"/>
    </source>
</evidence>
<dbReference type="InterPro" id="IPR000048">
    <property type="entry name" value="IQ_motif_EF-hand-BS"/>
</dbReference>
<evidence type="ECO:0000313" key="12">
    <source>
        <dbReference type="EMBL" id="KAI8044323.1"/>
    </source>
</evidence>
<dbReference type="GO" id="GO:0031514">
    <property type="term" value="C:motile cilium"/>
    <property type="evidence" value="ECO:0007669"/>
    <property type="project" value="TreeGrafter"/>
</dbReference>
<evidence type="ECO:0000256" key="11">
    <source>
        <dbReference type="SAM" id="MobiDB-lite"/>
    </source>
</evidence>
<reference evidence="12" key="1">
    <citation type="journal article" date="2023" name="Genome Biol. Evol.">
        <title>Long-read-based Genome Assembly of Drosophila gunungcola Reveals Fewer Chemosensory Genes in Flower-breeding Species.</title>
        <authorList>
            <person name="Negi A."/>
            <person name="Liao B.Y."/>
            <person name="Yeh S.D."/>
        </authorList>
    </citation>
    <scope>NUCLEOTIDE SEQUENCE</scope>
    <source>
        <strain evidence="12">Sukarami</strain>
    </source>
</reference>
<feature type="region of interest" description="Disordered" evidence="11">
    <location>
        <begin position="435"/>
        <end position="472"/>
    </location>
</feature>
<dbReference type="PANTHER" id="PTHR14871:SF1">
    <property type="entry name" value="DYNEIN REGULATORY COMPLEX PROTEIN 9"/>
    <property type="match status" value="1"/>
</dbReference>
<evidence type="ECO:0000256" key="2">
    <source>
        <dbReference type="ARBA" id="ARBA00008222"/>
    </source>
</evidence>